<evidence type="ECO:0000256" key="3">
    <source>
        <dbReference type="ARBA" id="ARBA00022692"/>
    </source>
</evidence>
<dbReference type="AlphaFoldDB" id="A0AAW1D6I3"/>
<name>A0AAW1D6I3_9HEMI</name>
<accession>A0AAW1D6I3</accession>
<feature type="transmembrane region" description="Helical" evidence="7">
    <location>
        <begin position="438"/>
        <end position="461"/>
    </location>
</feature>
<sequence length="487" mass="55998">MNRLNSDFFINPGATLLGGFAQNFGLPVDHLNFMVTELVALLLAPLFRTFLHPSVTKPTTRQAVALIIGIILGYFAFGLQSLHLAGLPTICYILICTQNPETVQRKVMVVSMTYLSLIHLHRQFFDTGSYALDVTGPLMVMTQKATTLAYSIHDGFSKKEDLNNNQKRYAISEIPNLLEYFSYMLQFHTLMVGPLVFYKDFVEFIDGTNLKKHQKKDDERYTEPSSSFVAFKKTVISILCAFMFTQIHFPIERVKSKEFLERSIVYQMSYLITSTTLVRFKYYHAWILADAICNLSGLGFNGYGENGKSKWDLVSNVDIIGFEFSSNLRNAIACWNKGTNAWLRMVAYERVKRNGVIYTFALSALWHGFYPGYYLTFASGALFTMANRSIRTHLRPHFQTSDARKMFYDIFTVICTRIMMGYLTFSFVLLSFWPSIRIYWNMYCWIHLIALISIYILPRFLGQNEAQLRNRLTKLVANSNRVNGLHG</sequence>
<keyword evidence="6" id="KW-0012">Acyltransferase</keyword>
<keyword evidence="3 7" id="KW-0812">Transmembrane</keyword>
<feature type="transmembrane region" description="Helical" evidence="7">
    <location>
        <begin position="31"/>
        <end position="51"/>
    </location>
</feature>
<keyword evidence="4 7" id="KW-1133">Transmembrane helix</keyword>
<evidence type="ECO:0000313" key="8">
    <source>
        <dbReference type="EMBL" id="KAK9505673.1"/>
    </source>
</evidence>
<feature type="transmembrane region" description="Helical" evidence="7">
    <location>
        <begin position="364"/>
        <end position="386"/>
    </location>
</feature>
<feature type="transmembrane region" description="Helical" evidence="7">
    <location>
        <begin position="63"/>
        <end position="95"/>
    </location>
</feature>
<evidence type="ECO:0000256" key="4">
    <source>
        <dbReference type="ARBA" id="ARBA00022989"/>
    </source>
</evidence>
<comment type="subcellular location">
    <subcellularLocation>
        <location evidence="1">Membrane</location>
        <topology evidence="1">Multi-pass membrane protein</topology>
    </subcellularLocation>
</comment>
<gene>
    <name evidence="8" type="ORF">O3M35_009669</name>
</gene>
<dbReference type="GO" id="GO:0016746">
    <property type="term" value="F:acyltransferase activity"/>
    <property type="evidence" value="ECO:0007669"/>
    <property type="project" value="UniProtKB-KW"/>
</dbReference>
<keyword evidence="2" id="KW-0808">Transferase</keyword>
<reference evidence="8 9" key="1">
    <citation type="submission" date="2022-12" db="EMBL/GenBank/DDBJ databases">
        <title>Chromosome-level genome assembly of true bugs.</title>
        <authorList>
            <person name="Ma L."/>
            <person name="Li H."/>
        </authorList>
    </citation>
    <scope>NUCLEOTIDE SEQUENCE [LARGE SCALE GENOMIC DNA]</scope>
    <source>
        <strain evidence="8">Lab_2022b</strain>
    </source>
</reference>
<keyword evidence="9" id="KW-1185">Reference proteome</keyword>
<dbReference type="PANTHER" id="PTHR13906">
    <property type="entry name" value="PORCUPINE"/>
    <property type="match status" value="1"/>
</dbReference>
<dbReference type="Proteomes" id="UP001461498">
    <property type="component" value="Unassembled WGS sequence"/>
</dbReference>
<dbReference type="PANTHER" id="PTHR13906:SF4">
    <property type="entry name" value="LYSOPHOSPHOLIPID ACYLTRANSFERASE 6"/>
    <property type="match status" value="1"/>
</dbReference>
<dbReference type="Pfam" id="PF03062">
    <property type="entry name" value="MBOAT"/>
    <property type="match status" value="1"/>
</dbReference>
<evidence type="ECO:0000256" key="6">
    <source>
        <dbReference type="ARBA" id="ARBA00023315"/>
    </source>
</evidence>
<comment type="caution">
    <text evidence="8">The sequence shown here is derived from an EMBL/GenBank/DDBJ whole genome shotgun (WGS) entry which is preliminary data.</text>
</comment>
<keyword evidence="5 7" id="KW-0472">Membrane</keyword>
<evidence type="ECO:0000256" key="5">
    <source>
        <dbReference type="ARBA" id="ARBA00023136"/>
    </source>
</evidence>
<dbReference type="InterPro" id="IPR049941">
    <property type="entry name" value="LPLAT_7/PORCN-like"/>
</dbReference>
<evidence type="ECO:0000256" key="2">
    <source>
        <dbReference type="ARBA" id="ARBA00022679"/>
    </source>
</evidence>
<dbReference type="GO" id="GO:0030258">
    <property type="term" value="P:lipid modification"/>
    <property type="evidence" value="ECO:0007669"/>
    <property type="project" value="TreeGrafter"/>
</dbReference>
<dbReference type="InterPro" id="IPR004299">
    <property type="entry name" value="MBOAT_fam"/>
</dbReference>
<proteinExistence type="predicted"/>
<dbReference type="GO" id="GO:0016020">
    <property type="term" value="C:membrane"/>
    <property type="evidence" value="ECO:0007669"/>
    <property type="project" value="UniProtKB-SubCell"/>
</dbReference>
<organism evidence="8 9">
    <name type="scientific">Rhynocoris fuscipes</name>
    <dbReference type="NCBI Taxonomy" id="488301"/>
    <lineage>
        <taxon>Eukaryota</taxon>
        <taxon>Metazoa</taxon>
        <taxon>Ecdysozoa</taxon>
        <taxon>Arthropoda</taxon>
        <taxon>Hexapoda</taxon>
        <taxon>Insecta</taxon>
        <taxon>Pterygota</taxon>
        <taxon>Neoptera</taxon>
        <taxon>Paraneoptera</taxon>
        <taxon>Hemiptera</taxon>
        <taxon>Heteroptera</taxon>
        <taxon>Panheteroptera</taxon>
        <taxon>Cimicomorpha</taxon>
        <taxon>Reduviidae</taxon>
        <taxon>Harpactorinae</taxon>
        <taxon>Harpactorini</taxon>
        <taxon>Rhynocoris</taxon>
    </lineage>
</organism>
<evidence type="ECO:0000256" key="1">
    <source>
        <dbReference type="ARBA" id="ARBA00004141"/>
    </source>
</evidence>
<evidence type="ECO:0000313" key="9">
    <source>
        <dbReference type="Proteomes" id="UP001461498"/>
    </source>
</evidence>
<dbReference type="EMBL" id="JAPXFL010000006">
    <property type="protein sequence ID" value="KAK9505673.1"/>
    <property type="molecule type" value="Genomic_DNA"/>
</dbReference>
<protein>
    <submittedName>
        <fullName evidence="8">Uncharacterized protein</fullName>
    </submittedName>
</protein>
<feature type="transmembrane region" description="Helical" evidence="7">
    <location>
        <begin position="407"/>
        <end position="432"/>
    </location>
</feature>
<evidence type="ECO:0000256" key="7">
    <source>
        <dbReference type="SAM" id="Phobius"/>
    </source>
</evidence>